<keyword evidence="1" id="KW-0328">Glycosyltransferase</keyword>
<dbReference type="GO" id="GO:0016757">
    <property type="term" value="F:glycosyltransferase activity"/>
    <property type="evidence" value="ECO:0007669"/>
    <property type="project" value="UniProtKB-KW"/>
</dbReference>
<evidence type="ECO:0000256" key="2">
    <source>
        <dbReference type="ARBA" id="ARBA00022679"/>
    </source>
</evidence>
<evidence type="ECO:0000259" key="4">
    <source>
        <dbReference type="Pfam" id="PF17167"/>
    </source>
</evidence>
<sequence>MRRRTFLELAALSALHQAAPSARAAAVSRTAAPSYGSGHFGQWETDRFGLPAYRYTCDQTRDPKAVEAVNEAWRSRTDHIHQFGNDRVVAVASNYGYVQLRQDEGSPKFLNDYFPAKQRFGGGIGYLVDGELCAGTHYPSPKAASFQRTFGTGYLRKQLQAGGFAIDQHIFAPFGDDPVLISQVTITNRTAQRLRPRWIEYWGCRPYQFSYRSLMEGSVMTNADAVPQLRRDLSQRFEPRFEQLPNTTGLLVEHHFLGRSREEEDLWLKLQESLRKNPHGYFGGPVAPLAAGASMDDLAPPATFLLSLDGVASGFSTDANAFFRNGPEDPVGAHSPLSSTIDSTGEPAFLLERALDLAPHESQTLTFLYGYLPEGFTLDSLITKYSAQPASHLAASSEKWKANTPVFRVEGYPWIEREIAWNAGYLRSALTYDSFFREHILSQGAGYQYLAGLQGAARDPLQHALPLVFTEPDIVRGILRYTLKEIQPEGSLPYGIVGSSVPMPCRYLPSDSELWVLWLASEYVLATRDVAFLDEKVSTYPSGSAPQPARTIRELLAHCFQHITERIGTGEHGLQRILNGDWNDSIVVNRLTPEQVAEITAHGESVLNAAMASWVFDQYARLLEYTHQPQAANAAHAKAEAQRQAVRRQWTGRWFRRAWLGKDSGWNGEKQLWLEPQPWALLGGCATPEQSVELIHAIDEMSRKPSPIGALLQSPVDPTMKDAAGSGTNGGIFAAINATLIWALAQHDGAMAWDEWKKNTFAVHAERYPEMWFGIWSGPDAYDSIFAKRPGATGPDFPVLNMHSHAWPLYTATKLLGVDFHQQGVHLRPVLPEASYEFATPLFGLRKVAPGRYSGWYEPSQPGRWTITVELPDAEHTRSRSLLVNGAAVPLAADRSLITFAGDSRPGHPLRWELR</sequence>
<dbReference type="RefSeq" id="WP_074652481.1">
    <property type="nucleotide sequence ID" value="NZ_FNSD01000001.1"/>
</dbReference>
<protein>
    <submittedName>
        <fullName evidence="5">Glycosyl hydrolase 36 superfamily</fullName>
    </submittedName>
</protein>
<dbReference type="InterPro" id="IPR012341">
    <property type="entry name" value="6hp_glycosidase-like_sf"/>
</dbReference>
<dbReference type="PANTHER" id="PTHR37469:SF2">
    <property type="entry name" value="CELLOBIONIC ACID PHOSPHORYLASE"/>
    <property type="match status" value="1"/>
</dbReference>
<feature type="domain" description="Glycosyl hydrolase 94 catalytic" evidence="4">
    <location>
        <begin position="441"/>
        <end position="754"/>
    </location>
</feature>
<dbReference type="GO" id="GO:0005975">
    <property type="term" value="P:carbohydrate metabolic process"/>
    <property type="evidence" value="ECO:0007669"/>
    <property type="project" value="InterPro"/>
</dbReference>
<dbReference type="Pfam" id="PF17167">
    <property type="entry name" value="Glyco_hydro_94"/>
    <property type="match status" value="1"/>
</dbReference>
<dbReference type="Gene3D" id="1.50.10.10">
    <property type="match status" value="1"/>
</dbReference>
<evidence type="ECO:0000256" key="1">
    <source>
        <dbReference type="ARBA" id="ARBA00022676"/>
    </source>
</evidence>
<proteinExistence type="predicted"/>
<dbReference type="InterPro" id="IPR008928">
    <property type="entry name" value="6-hairpin_glycosidase_sf"/>
</dbReference>
<dbReference type="Proteomes" id="UP000182409">
    <property type="component" value="Unassembled WGS sequence"/>
</dbReference>
<dbReference type="InterPro" id="IPR033432">
    <property type="entry name" value="GH94_catalytic"/>
</dbReference>
<organism evidence="5 6">
    <name type="scientific">Terriglobus roseus</name>
    <dbReference type="NCBI Taxonomy" id="392734"/>
    <lineage>
        <taxon>Bacteria</taxon>
        <taxon>Pseudomonadati</taxon>
        <taxon>Acidobacteriota</taxon>
        <taxon>Terriglobia</taxon>
        <taxon>Terriglobales</taxon>
        <taxon>Acidobacteriaceae</taxon>
        <taxon>Terriglobus</taxon>
    </lineage>
</organism>
<gene>
    <name evidence="5" type="ORF">SAMN05443244_0834</name>
</gene>
<keyword evidence="5" id="KW-0378">Hydrolase</keyword>
<evidence type="ECO:0000313" key="5">
    <source>
        <dbReference type="EMBL" id="SEB50088.1"/>
    </source>
</evidence>
<name>A0A1H4JW73_9BACT</name>
<dbReference type="Gene3D" id="2.70.98.40">
    <property type="entry name" value="Glycoside hydrolase, family 65, N-terminal domain"/>
    <property type="match status" value="1"/>
</dbReference>
<dbReference type="OrthoDB" id="9769991at2"/>
<accession>A0A1H4JW73</accession>
<evidence type="ECO:0000256" key="3">
    <source>
        <dbReference type="SAM" id="SignalP"/>
    </source>
</evidence>
<evidence type="ECO:0000313" key="6">
    <source>
        <dbReference type="Proteomes" id="UP000182409"/>
    </source>
</evidence>
<keyword evidence="3" id="KW-0732">Signal</keyword>
<dbReference type="SUPFAM" id="SSF48208">
    <property type="entry name" value="Six-hairpin glycosidases"/>
    <property type="match status" value="1"/>
</dbReference>
<feature type="signal peptide" evidence="3">
    <location>
        <begin position="1"/>
        <end position="24"/>
    </location>
</feature>
<feature type="chain" id="PRO_5010318220" evidence="3">
    <location>
        <begin position="25"/>
        <end position="915"/>
    </location>
</feature>
<dbReference type="GO" id="GO:0016787">
    <property type="term" value="F:hydrolase activity"/>
    <property type="evidence" value="ECO:0007669"/>
    <property type="project" value="UniProtKB-KW"/>
</dbReference>
<keyword evidence="2" id="KW-0808">Transferase</keyword>
<dbReference type="InterPro" id="IPR037018">
    <property type="entry name" value="GH65_N"/>
</dbReference>
<reference evidence="5 6" key="1">
    <citation type="submission" date="2016-10" db="EMBL/GenBank/DDBJ databases">
        <authorList>
            <person name="de Groot N.N."/>
        </authorList>
    </citation>
    <scope>NUCLEOTIDE SEQUENCE [LARGE SCALE GENOMIC DNA]</scope>
    <source>
        <strain evidence="5 6">AB35.6</strain>
    </source>
</reference>
<dbReference type="InterPro" id="IPR052047">
    <property type="entry name" value="GH94_Enzymes"/>
</dbReference>
<dbReference type="EMBL" id="FNSD01000001">
    <property type="protein sequence ID" value="SEB50088.1"/>
    <property type="molecule type" value="Genomic_DNA"/>
</dbReference>
<dbReference type="PANTHER" id="PTHR37469">
    <property type="entry name" value="CELLOBIONIC ACID PHOSPHORYLASE-RELATED"/>
    <property type="match status" value="1"/>
</dbReference>
<dbReference type="AlphaFoldDB" id="A0A1H4JW73"/>